<proteinExistence type="predicted"/>
<feature type="non-terminal residue" evidence="2">
    <location>
        <position position="108"/>
    </location>
</feature>
<evidence type="ECO:0000256" key="1">
    <source>
        <dbReference type="SAM" id="MobiDB-lite"/>
    </source>
</evidence>
<dbReference type="Proteomes" id="UP000053647">
    <property type="component" value="Unassembled WGS sequence"/>
</dbReference>
<sequence>MESSTHRLEAERQKQIDLRTQIKKLQAQLTDLPNDAPLLQSPKRKQSESTLLAPATPSPSKQHGPPSERPRANETARPTGKHKVVTPNVLPHHVKPAPSNVLDKLSAL</sequence>
<keyword evidence="3" id="KW-1185">Reference proteome</keyword>
<organism evidence="2 3">
    <name type="scientific">Paxillus involutus ATCC 200175</name>
    <dbReference type="NCBI Taxonomy" id="664439"/>
    <lineage>
        <taxon>Eukaryota</taxon>
        <taxon>Fungi</taxon>
        <taxon>Dikarya</taxon>
        <taxon>Basidiomycota</taxon>
        <taxon>Agaricomycotina</taxon>
        <taxon>Agaricomycetes</taxon>
        <taxon>Agaricomycetidae</taxon>
        <taxon>Boletales</taxon>
        <taxon>Paxilineae</taxon>
        <taxon>Paxillaceae</taxon>
        <taxon>Paxillus</taxon>
    </lineage>
</organism>
<dbReference type="EMBL" id="KN819349">
    <property type="protein sequence ID" value="KIJ13689.1"/>
    <property type="molecule type" value="Genomic_DNA"/>
</dbReference>
<protein>
    <submittedName>
        <fullName evidence="2">Unplaced genomic scaffold PAXINscaffold_27, whole genome shotgun sequence</fullName>
    </submittedName>
</protein>
<dbReference type="OrthoDB" id="202825at2759"/>
<dbReference type="AlphaFoldDB" id="A0A0C9SW67"/>
<reference evidence="3" key="2">
    <citation type="submission" date="2015-01" db="EMBL/GenBank/DDBJ databases">
        <title>Evolutionary Origins and Diversification of the Mycorrhizal Mutualists.</title>
        <authorList>
            <consortium name="DOE Joint Genome Institute"/>
            <consortium name="Mycorrhizal Genomics Consortium"/>
            <person name="Kohler A."/>
            <person name="Kuo A."/>
            <person name="Nagy L.G."/>
            <person name="Floudas D."/>
            <person name="Copeland A."/>
            <person name="Barry K.W."/>
            <person name="Cichocki N."/>
            <person name="Veneault-Fourrey C."/>
            <person name="LaButti K."/>
            <person name="Lindquist E.A."/>
            <person name="Lipzen A."/>
            <person name="Lundell T."/>
            <person name="Morin E."/>
            <person name="Murat C."/>
            <person name="Riley R."/>
            <person name="Ohm R."/>
            <person name="Sun H."/>
            <person name="Tunlid A."/>
            <person name="Henrissat B."/>
            <person name="Grigoriev I.V."/>
            <person name="Hibbett D.S."/>
            <person name="Martin F."/>
        </authorList>
    </citation>
    <scope>NUCLEOTIDE SEQUENCE [LARGE SCALE GENOMIC DNA]</scope>
    <source>
        <strain evidence="3">ATCC 200175</strain>
    </source>
</reference>
<dbReference type="HOGENOM" id="CLU_2203287_0_0_1"/>
<evidence type="ECO:0000313" key="3">
    <source>
        <dbReference type="Proteomes" id="UP000053647"/>
    </source>
</evidence>
<accession>A0A0C9SW67</accession>
<feature type="region of interest" description="Disordered" evidence="1">
    <location>
        <begin position="32"/>
        <end position="108"/>
    </location>
</feature>
<gene>
    <name evidence="2" type="ORF">PAXINDRAFT_50134</name>
</gene>
<evidence type="ECO:0000313" key="2">
    <source>
        <dbReference type="EMBL" id="KIJ13689.1"/>
    </source>
</evidence>
<name>A0A0C9SW67_PAXIN</name>
<reference evidence="2 3" key="1">
    <citation type="submission" date="2014-06" db="EMBL/GenBank/DDBJ databases">
        <authorList>
            <consortium name="DOE Joint Genome Institute"/>
            <person name="Kuo A."/>
            <person name="Kohler A."/>
            <person name="Nagy L.G."/>
            <person name="Floudas D."/>
            <person name="Copeland A."/>
            <person name="Barry K.W."/>
            <person name="Cichocki N."/>
            <person name="Veneault-Fourrey C."/>
            <person name="LaButti K."/>
            <person name="Lindquist E.A."/>
            <person name="Lipzen A."/>
            <person name="Lundell T."/>
            <person name="Morin E."/>
            <person name="Murat C."/>
            <person name="Sun H."/>
            <person name="Tunlid A."/>
            <person name="Henrissat B."/>
            <person name="Grigoriev I.V."/>
            <person name="Hibbett D.S."/>
            <person name="Martin F."/>
            <person name="Nordberg H.P."/>
            <person name="Cantor M.N."/>
            <person name="Hua S.X."/>
        </authorList>
    </citation>
    <scope>NUCLEOTIDE SEQUENCE [LARGE SCALE GENOMIC DNA]</scope>
    <source>
        <strain evidence="2 3">ATCC 200175</strain>
    </source>
</reference>